<protein>
    <submittedName>
        <fullName evidence="1">Uncharacterized protein DUF2783</fullName>
    </submittedName>
</protein>
<dbReference type="AlphaFoldDB" id="A0A4R6N7D0"/>
<dbReference type="InterPro" id="IPR021233">
    <property type="entry name" value="DUF2783"/>
</dbReference>
<dbReference type="EMBL" id="SNXE01000003">
    <property type="protein sequence ID" value="TDP11105.1"/>
    <property type="molecule type" value="Genomic_DNA"/>
</dbReference>
<reference evidence="1 2" key="1">
    <citation type="submission" date="2019-03" db="EMBL/GenBank/DDBJ databases">
        <title>Genomic Encyclopedia of Type Strains, Phase IV (KMG-IV): sequencing the most valuable type-strain genomes for metagenomic binning, comparative biology and taxonomic classification.</title>
        <authorList>
            <person name="Goeker M."/>
        </authorList>
    </citation>
    <scope>NUCLEOTIDE SEQUENCE [LARGE SCALE GENOMIC DNA]</scope>
    <source>
        <strain evidence="1 2">DSM 25082</strain>
    </source>
</reference>
<evidence type="ECO:0000313" key="2">
    <source>
        <dbReference type="Proteomes" id="UP000295357"/>
    </source>
</evidence>
<dbReference type="OrthoDB" id="6460891at2"/>
<dbReference type="RefSeq" id="WP_133603028.1">
    <property type="nucleotide sequence ID" value="NZ_JAUFPJ010000010.1"/>
</dbReference>
<accession>A0A4R6N7D0</accession>
<gene>
    <name evidence="1" type="ORF">DFR39_10328</name>
</gene>
<dbReference type="Proteomes" id="UP000295357">
    <property type="component" value="Unassembled WGS sequence"/>
</dbReference>
<keyword evidence="2" id="KW-1185">Reference proteome</keyword>
<evidence type="ECO:0000313" key="1">
    <source>
        <dbReference type="EMBL" id="TDP11105.1"/>
    </source>
</evidence>
<organism evidence="1 2">
    <name type="scientific">Roseateles asaccharophilus</name>
    <dbReference type="NCBI Taxonomy" id="582607"/>
    <lineage>
        <taxon>Bacteria</taxon>
        <taxon>Pseudomonadati</taxon>
        <taxon>Pseudomonadota</taxon>
        <taxon>Betaproteobacteria</taxon>
        <taxon>Burkholderiales</taxon>
        <taxon>Sphaerotilaceae</taxon>
        <taxon>Roseateles</taxon>
    </lineage>
</organism>
<comment type="caution">
    <text evidence="1">The sequence shown here is derived from an EMBL/GenBank/DDBJ whole genome shotgun (WGS) entry which is preliminary data.</text>
</comment>
<proteinExistence type="predicted"/>
<sequence>MPLIRTPNIPDPDGFYEALIHAQRGLSDEQADMLLTKLVLILANQVGDRAVLDEALALARDNTLQAGAV</sequence>
<dbReference type="Pfam" id="PF10932">
    <property type="entry name" value="DUF2783"/>
    <property type="match status" value="1"/>
</dbReference>
<name>A0A4R6N7D0_9BURK</name>